<proteinExistence type="predicted"/>
<evidence type="ECO:0000259" key="10">
    <source>
        <dbReference type="Pfam" id="PF00999"/>
    </source>
</evidence>
<keyword evidence="5" id="KW-0732">Signal</keyword>
<feature type="transmembrane region" description="Helical" evidence="9">
    <location>
        <begin position="12"/>
        <end position="35"/>
    </location>
</feature>
<keyword evidence="6 9" id="KW-1133">Transmembrane helix</keyword>
<comment type="subcellular location">
    <subcellularLocation>
        <location evidence="1">Membrane</location>
        <topology evidence="1">Multi-pass membrane protein</topology>
    </subcellularLocation>
</comment>
<evidence type="ECO:0000313" key="12">
    <source>
        <dbReference type="Proteomes" id="UP000306102"/>
    </source>
</evidence>
<evidence type="ECO:0000256" key="8">
    <source>
        <dbReference type="ARBA" id="ARBA00023136"/>
    </source>
</evidence>
<feature type="transmembrane region" description="Helical" evidence="9">
    <location>
        <begin position="239"/>
        <end position="265"/>
    </location>
</feature>
<dbReference type="AlphaFoldDB" id="A0A4S4D4E0"/>
<gene>
    <name evidence="11" type="ORF">TEA_012322</name>
</gene>
<dbReference type="PANTHER" id="PTHR16254:SF20">
    <property type="entry name" value="K(+) EFFLUX ANTIPORTER 5"/>
    <property type="match status" value="1"/>
</dbReference>
<comment type="caution">
    <text evidence="11">The sequence shown here is derived from an EMBL/GenBank/DDBJ whole genome shotgun (WGS) entry which is preliminary data.</text>
</comment>
<feature type="transmembrane region" description="Helical" evidence="9">
    <location>
        <begin position="215"/>
        <end position="233"/>
    </location>
</feature>
<feature type="domain" description="Cation/H+ exchanger transmembrane" evidence="10">
    <location>
        <begin position="170"/>
        <end position="332"/>
    </location>
</feature>
<keyword evidence="3" id="KW-0050">Antiport</keyword>
<feature type="transmembrane region" description="Helical" evidence="9">
    <location>
        <begin position="166"/>
        <end position="194"/>
    </location>
</feature>
<dbReference type="GO" id="GO:0015386">
    <property type="term" value="F:potassium:proton antiporter activity"/>
    <property type="evidence" value="ECO:0007669"/>
    <property type="project" value="InterPro"/>
</dbReference>
<dbReference type="InterPro" id="IPR045158">
    <property type="entry name" value="KEA4/5/6-like"/>
</dbReference>
<accession>A0A4S4D4E0</accession>
<evidence type="ECO:0000256" key="4">
    <source>
        <dbReference type="ARBA" id="ARBA00022692"/>
    </source>
</evidence>
<dbReference type="InterPro" id="IPR038770">
    <property type="entry name" value="Na+/solute_symporter_sf"/>
</dbReference>
<evidence type="ECO:0000256" key="6">
    <source>
        <dbReference type="ARBA" id="ARBA00022989"/>
    </source>
</evidence>
<dbReference type="PANTHER" id="PTHR16254">
    <property type="entry name" value="POTASSIUM/PROTON ANTIPORTER-RELATED"/>
    <property type="match status" value="1"/>
</dbReference>
<feature type="transmembrane region" description="Helical" evidence="9">
    <location>
        <begin position="272"/>
        <end position="292"/>
    </location>
</feature>
<evidence type="ECO:0000256" key="5">
    <source>
        <dbReference type="ARBA" id="ARBA00022729"/>
    </source>
</evidence>
<reference evidence="11 12" key="1">
    <citation type="journal article" date="2018" name="Proc. Natl. Acad. Sci. U.S.A.">
        <title>Draft genome sequence of Camellia sinensis var. sinensis provides insights into the evolution of the tea genome and tea quality.</title>
        <authorList>
            <person name="Wei C."/>
            <person name="Yang H."/>
            <person name="Wang S."/>
            <person name="Zhao J."/>
            <person name="Liu C."/>
            <person name="Gao L."/>
            <person name="Xia E."/>
            <person name="Lu Y."/>
            <person name="Tai Y."/>
            <person name="She G."/>
            <person name="Sun J."/>
            <person name="Cao H."/>
            <person name="Tong W."/>
            <person name="Gao Q."/>
            <person name="Li Y."/>
            <person name="Deng W."/>
            <person name="Jiang X."/>
            <person name="Wang W."/>
            <person name="Chen Q."/>
            <person name="Zhang S."/>
            <person name="Li H."/>
            <person name="Wu J."/>
            <person name="Wang P."/>
            <person name="Li P."/>
            <person name="Shi C."/>
            <person name="Zheng F."/>
            <person name="Jian J."/>
            <person name="Huang B."/>
            <person name="Shan D."/>
            <person name="Shi M."/>
            <person name="Fang C."/>
            <person name="Yue Y."/>
            <person name="Li F."/>
            <person name="Li D."/>
            <person name="Wei S."/>
            <person name="Han B."/>
            <person name="Jiang C."/>
            <person name="Yin Y."/>
            <person name="Xia T."/>
            <person name="Zhang Z."/>
            <person name="Bennetzen J.L."/>
            <person name="Zhao S."/>
            <person name="Wan X."/>
        </authorList>
    </citation>
    <scope>NUCLEOTIDE SEQUENCE [LARGE SCALE GENOMIC DNA]</scope>
    <source>
        <strain evidence="12">cv. Shuchazao</strain>
        <tissue evidence="11">Leaf</tissue>
    </source>
</reference>
<evidence type="ECO:0000313" key="11">
    <source>
        <dbReference type="EMBL" id="THF97200.1"/>
    </source>
</evidence>
<keyword evidence="7" id="KW-0406">Ion transport</keyword>
<evidence type="ECO:0000256" key="3">
    <source>
        <dbReference type="ARBA" id="ARBA00022449"/>
    </source>
</evidence>
<dbReference type="STRING" id="542762.A0A4S4D4E0"/>
<dbReference type="GO" id="GO:0016020">
    <property type="term" value="C:membrane"/>
    <property type="evidence" value="ECO:0007669"/>
    <property type="project" value="UniProtKB-SubCell"/>
</dbReference>
<evidence type="ECO:0000256" key="2">
    <source>
        <dbReference type="ARBA" id="ARBA00022448"/>
    </source>
</evidence>
<dbReference type="EMBL" id="SDRB02012615">
    <property type="protein sequence ID" value="THF97200.1"/>
    <property type="molecule type" value="Genomic_DNA"/>
</dbReference>
<feature type="transmembrane region" description="Helical" evidence="9">
    <location>
        <begin position="304"/>
        <end position="326"/>
    </location>
</feature>
<sequence>MAKRFCAKREAFGYEIGMMVVLLLVVLMAFCNVIAVSARSDQDINSGGKILLQSLYQFVGPKLRQQQYRSNVRPCSDGSSFNNSVADQQAVLETVAKVTHEKVKKNETQEANGTRSFQFQDVFSLENEGSDDMTTLIDKKDNVFVMSNKKSKYPILQVDLRLISDLVVVIVSAAIAGIIFSCLGQPVIVGYLLAGSLIGPGGLNFISEMVQVETVAQFGVVFLLFALGLEFSLSKLKVVGPVAVLGGLLQIAILMLLCGIIAMLCRAKLSEGVFVGCFLSMSSTAVVVKYLVERNSNNALHGQVTIGILIFQDCAVGILFALLPVMGGNSGILQGMISMGKL</sequence>
<keyword evidence="8 9" id="KW-0472">Membrane</keyword>
<protein>
    <recommendedName>
        <fullName evidence="10">Cation/H+ exchanger transmembrane domain-containing protein</fullName>
    </recommendedName>
</protein>
<dbReference type="Proteomes" id="UP000306102">
    <property type="component" value="Unassembled WGS sequence"/>
</dbReference>
<dbReference type="Pfam" id="PF00999">
    <property type="entry name" value="Na_H_Exchanger"/>
    <property type="match status" value="1"/>
</dbReference>
<organism evidence="11 12">
    <name type="scientific">Camellia sinensis var. sinensis</name>
    <name type="common">China tea</name>
    <dbReference type="NCBI Taxonomy" id="542762"/>
    <lineage>
        <taxon>Eukaryota</taxon>
        <taxon>Viridiplantae</taxon>
        <taxon>Streptophyta</taxon>
        <taxon>Embryophyta</taxon>
        <taxon>Tracheophyta</taxon>
        <taxon>Spermatophyta</taxon>
        <taxon>Magnoliopsida</taxon>
        <taxon>eudicotyledons</taxon>
        <taxon>Gunneridae</taxon>
        <taxon>Pentapetalae</taxon>
        <taxon>asterids</taxon>
        <taxon>Ericales</taxon>
        <taxon>Theaceae</taxon>
        <taxon>Camellia</taxon>
    </lineage>
</organism>
<dbReference type="InterPro" id="IPR006153">
    <property type="entry name" value="Cation/H_exchanger_TM"/>
</dbReference>
<keyword evidence="4 9" id="KW-0812">Transmembrane</keyword>
<evidence type="ECO:0000256" key="1">
    <source>
        <dbReference type="ARBA" id="ARBA00004141"/>
    </source>
</evidence>
<keyword evidence="12" id="KW-1185">Reference proteome</keyword>
<evidence type="ECO:0000256" key="7">
    <source>
        <dbReference type="ARBA" id="ARBA00023065"/>
    </source>
</evidence>
<name>A0A4S4D4E0_CAMSN</name>
<keyword evidence="2" id="KW-0813">Transport</keyword>
<evidence type="ECO:0000256" key="9">
    <source>
        <dbReference type="SAM" id="Phobius"/>
    </source>
</evidence>
<dbReference type="Gene3D" id="1.20.1530.20">
    <property type="match status" value="1"/>
</dbReference>